<name>A0A9Q0MH60_BLOTA</name>
<gene>
    <name evidence="2" type="ORF">RDWZM_002020</name>
</gene>
<keyword evidence="1" id="KW-0472">Membrane</keyword>
<organism evidence="2 3">
    <name type="scientific">Blomia tropicalis</name>
    <name type="common">Mite</name>
    <dbReference type="NCBI Taxonomy" id="40697"/>
    <lineage>
        <taxon>Eukaryota</taxon>
        <taxon>Metazoa</taxon>
        <taxon>Ecdysozoa</taxon>
        <taxon>Arthropoda</taxon>
        <taxon>Chelicerata</taxon>
        <taxon>Arachnida</taxon>
        <taxon>Acari</taxon>
        <taxon>Acariformes</taxon>
        <taxon>Sarcoptiformes</taxon>
        <taxon>Astigmata</taxon>
        <taxon>Glycyphagoidea</taxon>
        <taxon>Echimyopodidae</taxon>
        <taxon>Blomia</taxon>
    </lineage>
</organism>
<dbReference type="EMBL" id="JAPWDV010000001">
    <property type="protein sequence ID" value="KAJ6223475.1"/>
    <property type="molecule type" value="Genomic_DNA"/>
</dbReference>
<sequence length="354" mass="42597">MKILGLTIENSFYKDKIKSKLINSLSILKAEMVAYNKIFLKFGFRLRNNYLIKSDSLYLNFYYINPIKDNIRLTRLAYGPNNEHGRINRQFIIQTIIVICTVVFGLYGVDGNGTFPPKFKWERIVTHRMSPKNVWEHTDMIFLFGTITLFNILYNFLFASRIEKQFCMQFIDERSKQNQPILIDWKGQKLPNDIAVKIYPFRKKTRQLTYGFTTIYLLSLFVAFFQQLYLQKDITWNINVIFYYSIMVPMYMSYAIYGNEIMVIYLFLTLRYINVKQRWVLEQFSSTMQKILDLENGQTLYQNIRKNRYLRIWRHHQTLNHESNNLCKEINGLNRFWSRHLTVIFFDNILYHSS</sequence>
<evidence type="ECO:0000313" key="3">
    <source>
        <dbReference type="Proteomes" id="UP001142055"/>
    </source>
</evidence>
<feature type="transmembrane region" description="Helical" evidence="1">
    <location>
        <begin position="208"/>
        <end position="229"/>
    </location>
</feature>
<keyword evidence="1" id="KW-0812">Transmembrane</keyword>
<feature type="transmembrane region" description="Helical" evidence="1">
    <location>
        <begin position="91"/>
        <end position="109"/>
    </location>
</feature>
<dbReference type="AlphaFoldDB" id="A0A9Q0MH60"/>
<keyword evidence="1" id="KW-1133">Transmembrane helix</keyword>
<feature type="transmembrane region" description="Helical" evidence="1">
    <location>
        <begin position="241"/>
        <end position="268"/>
    </location>
</feature>
<proteinExistence type="predicted"/>
<keyword evidence="3" id="KW-1185">Reference proteome</keyword>
<comment type="caution">
    <text evidence="2">The sequence shown here is derived from an EMBL/GenBank/DDBJ whole genome shotgun (WGS) entry which is preliminary data.</text>
</comment>
<dbReference type="Proteomes" id="UP001142055">
    <property type="component" value="Chromosome 1"/>
</dbReference>
<reference evidence="2" key="1">
    <citation type="submission" date="2022-12" db="EMBL/GenBank/DDBJ databases">
        <title>Genome assemblies of Blomia tropicalis.</title>
        <authorList>
            <person name="Cui Y."/>
        </authorList>
    </citation>
    <scope>NUCLEOTIDE SEQUENCE</scope>
    <source>
        <tissue evidence="2">Adult mites</tissue>
    </source>
</reference>
<accession>A0A9Q0MH60</accession>
<evidence type="ECO:0000256" key="1">
    <source>
        <dbReference type="SAM" id="Phobius"/>
    </source>
</evidence>
<feature type="transmembrane region" description="Helical" evidence="1">
    <location>
        <begin position="140"/>
        <end position="159"/>
    </location>
</feature>
<evidence type="ECO:0000313" key="2">
    <source>
        <dbReference type="EMBL" id="KAJ6223475.1"/>
    </source>
</evidence>
<protein>
    <submittedName>
        <fullName evidence="2">Uncharacterized protein</fullName>
    </submittedName>
</protein>